<dbReference type="Proteomes" id="UP000663862">
    <property type="component" value="Unassembled WGS sequence"/>
</dbReference>
<dbReference type="CDD" id="cd00637">
    <property type="entry name" value="7tm_classA_rhodopsin-like"/>
    <property type="match status" value="1"/>
</dbReference>
<dbReference type="PANTHER" id="PTHR24243:SF233">
    <property type="entry name" value="THYROTROPIN-RELEASING HORMONE RECEPTOR"/>
    <property type="match status" value="1"/>
</dbReference>
<gene>
    <name evidence="12" type="ORF">FME351_LOCUS18164</name>
    <name evidence="13" type="ORF">GRG538_LOCUS32783</name>
    <name evidence="14" type="ORF">HFQ381_LOCUS1701</name>
    <name evidence="11" type="ORF">LUA448_LOCUS18743</name>
    <name evidence="17" type="ORF">QYT958_LOCUS16093</name>
    <name evidence="10" type="ORF">TIS948_LOCUS22104</name>
    <name evidence="15" type="ORF">TSG867_LOCUS6495</name>
    <name evidence="16" type="ORF">UJA718_LOCUS15476</name>
</gene>
<evidence type="ECO:0000256" key="4">
    <source>
        <dbReference type="ARBA" id="ARBA00023040"/>
    </source>
</evidence>
<dbReference type="InterPro" id="IPR017452">
    <property type="entry name" value="GPCR_Rhodpsn_7TM"/>
</dbReference>
<dbReference type="Proteomes" id="UP000663872">
    <property type="component" value="Unassembled WGS sequence"/>
</dbReference>
<dbReference type="EMBL" id="CAJNYT010005804">
    <property type="protein sequence ID" value="CAF3776117.1"/>
    <property type="molecule type" value="Genomic_DNA"/>
</dbReference>
<dbReference type="Proteomes" id="UP000663825">
    <property type="component" value="Unassembled WGS sequence"/>
</dbReference>
<keyword evidence="2 8" id="KW-0812">Transmembrane</keyword>
<reference evidence="15" key="1">
    <citation type="submission" date="2021-02" db="EMBL/GenBank/DDBJ databases">
        <authorList>
            <person name="Nowell W R."/>
        </authorList>
    </citation>
    <scope>NUCLEOTIDE SEQUENCE</scope>
</reference>
<dbReference type="EMBL" id="CAJNYD010002364">
    <property type="protein sequence ID" value="CAF3413605.1"/>
    <property type="molecule type" value="Genomic_DNA"/>
</dbReference>
<evidence type="ECO:0000313" key="18">
    <source>
        <dbReference type="Proteomes" id="UP000663862"/>
    </source>
</evidence>
<protein>
    <recommendedName>
        <fullName evidence="9">G-protein coupled receptors family 1 profile domain-containing protein</fullName>
    </recommendedName>
</protein>
<name>A0A820I880_9BILA</name>
<keyword evidence="5 8" id="KW-0472">Membrane</keyword>
<evidence type="ECO:0000256" key="1">
    <source>
        <dbReference type="ARBA" id="ARBA00004141"/>
    </source>
</evidence>
<evidence type="ECO:0000256" key="3">
    <source>
        <dbReference type="ARBA" id="ARBA00022989"/>
    </source>
</evidence>
<evidence type="ECO:0000313" key="12">
    <source>
        <dbReference type="EMBL" id="CAF3524938.1"/>
    </source>
</evidence>
<keyword evidence="19" id="KW-1185">Reference proteome</keyword>
<evidence type="ECO:0000313" key="14">
    <source>
        <dbReference type="EMBL" id="CAF4111738.1"/>
    </source>
</evidence>
<dbReference type="EMBL" id="CAJOBP010002290">
    <property type="protein sequence ID" value="CAF4346162.1"/>
    <property type="molecule type" value="Genomic_DNA"/>
</dbReference>
<dbReference type="Pfam" id="PF00001">
    <property type="entry name" value="7tm_1"/>
    <property type="match status" value="1"/>
</dbReference>
<feature type="transmembrane region" description="Helical" evidence="8">
    <location>
        <begin position="222"/>
        <end position="242"/>
    </location>
</feature>
<keyword evidence="4" id="KW-0297">G-protein coupled receptor</keyword>
<dbReference type="AlphaFoldDB" id="A0A820I880"/>
<sequence length="337" mass="39294">MSDIITQVLRTNIYIQPIYFFLSLVTNTLNMRILCSRALRSSPCTHYFLAYAVFSIIYNGILCPTQFLRGFSINWANNYIGCKTHAYILFLIPFQANLMIILASFDRYCSSLKLSRLGSKIKIRKTRMLIVISTIGSALYMLPMLTTYNWNEIDKKCLLYPNALVRIYIFSQIFLYYIVTPILMTLFGLMTINKIRKRSPDILALKTFMRGRRTQRQLTKMLFLQIIIHLILVLPFGITYTMNSFRSSTNTPSIIALRLAFVTWQQSDYFISFFLYILSGHVYRRELLRIFGFNETRYKSSRVFVGNQKTINRKVQAIIVIAQTTKAIVDGLPEKHK</sequence>
<evidence type="ECO:0000313" key="10">
    <source>
        <dbReference type="EMBL" id="CAF3338132.1"/>
    </source>
</evidence>
<evidence type="ECO:0000256" key="8">
    <source>
        <dbReference type="SAM" id="Phobius"/>
    </source>
</evidence>
<keyword evidence="6" id="KW-0675">Receptor</keyword>
<evidence type="ECO:0000313" key="15">
    <source>
        <dbReference type="EMBL" id="CAF4304862.1"/>
    </source>
</evidence>
<feature type="transmembrane region" description="Helical" evidence="8">
    <location>
        <begin position="126"/>
        <end position="145"/>
    </location>
</feature>
<dbReference type="OrthoDB" id="10007601at2759"/>
<keyword evidence="3 8" id="KW-1133">Transmembrane helix</keyword>
<dbReference type="Gene3D" id="1.20.1070.10">
    <property type="entry name" value="Rhodopsin 7-helix transmembrane proteins"/>
    <property type="match status" value="1"/>
</dbReference>
<evidence type="ECO:0000256" key="5">
    <source>
        <dbReference type="ARBA" id="ARBA00023136"/>
    </source>
</evidence>
<accession>A0A820I880</accession>
<dbReference type="EMBL" id="CAJNXB010003774">
    <property type="protein sequence ID" value="CAF3338132.1"/>
    <property type="molecule type" value="Genomic_DNA"/>
</dbReference>
<feature type="domain" description="G-protein coupled receptors family 1 profile" evidence="9">
    <location>
        <begin position="26"/>
        <end position="276"/>
    </location>
</feature>
<evidence type="ECO:0000256" key="6">
    <source>
        <dbReference type="ARBA" id="ARBA00023170"/>
    </source>
</evidence>
<dbReference type="InterPro" id="IPR000276">
    <property type="entry name" value="GPCR_Rhodpsn"/>
</dbReference>
<feature type="transmembrane region" description="Helical" evidence="8">
    <location>
        <begin position="47"/>
        <end position="67"/>
    </location>
</feature>
<evidence type="ECO:0000259" key="9">
    <source>
        <dbReference type="PROSITE" id="PS50262"/>
    </source>
</evidence>
<dbReference type="GO" id="GO:0004930">
    <property type="term" value="F:G protein-coupled receptor activity"/>
    <property type="evidence" value="ECO:0007669"/>
    <property type="project" value="UniProtKB-KW"/>
</dbReference>
<comment type="caution">
    <text evidence="15">The sequence shown here is derived from an EMBL/GenBank/DDBJ whole genome shotgun (WGS) entry which is preliminary data.</text>
</comment>
<dbReference type="PROSITE" id="PS50262">
    <property type="entry name" value="G_PROTEIN_RECEP_F1_2"/>
    <property type="match status" value="1"/>
</dbReference>
<feature type="transmembrane region" description="Helical" evidence="8">
    <location>
        <begin position="165"/>
        <end position="189"/>
    </location>
</feature>
<evidence type="ECO:0000256" key="2">
    <source>
        <dbReference type="ARBA" id="ARBA00022692"/>
    </source>
</evidence>
<keyword evidence="7" id="KW-0807">Transducer</keyword>
<feature type="transmembrane region" description="Helical" evidence="8">
    <location>
        <begin position="18"/>
        <end position="35"/>
    </location>
</feature>
<dbReference type="PANTHER" id="PTHR24243">
    <property type="entry name" value="G-PROTEIN COUPLED RECEPTOR"/>
    <property type="match status" value="1"/>
</dbReference>
<dbReference type="EMBL" id="CAJNYU010002266">
    <property type="protein sequence ID" value="CAF3524938.1"/>
    <property type="molecule type" value="Genomic_DNA"/>
</dbReference>
<dbReference type="SUPFAM" id="SSF81321">
    <property type="entry name" value="Family A G protein-coupled receptor-like"/>
    <property type="match status" value="1"/>
</dbReference>
<dbReference type="EMBL" id="CAJOBO010000051">
    <property type="protein sequence ID" value="CAF4111738.1"/>
    <property type="molecule type" value="Genomic_DNA"/>
</dbReference>
<dbReference type="EMBL" id="CAJOBR010002298">
    <property type="protein sequence ID" value="CAF4671616.1"/>
    <property type="molecule type" value="Genomic_DNA"/>
</dbReference>
<dbReference type="Proteomes" id="UP000663851">
    <property type="component" value="Unassembled WGS sequence"/>
</dbReference>
<dbReference type="EMBL" id="CAJOBQ010000243">
    <property type="protein sequence ID" value="CAF4304862.1"/>
    <property type="molecule type" value="Genomic_DNA"/>
</dbReference>
<proteinExistence type="predicted"/>
<dbReference type="Proteomes" id="UP000663833">
    <property type="component" value="Unassembled WGS sequence"/>
</dbReference>
<evidence type="ECO:0000256" key="7">
    <source>
        <dbReference type="ARBA" id="ARBA00023224"/>
    </source>
</evidence>
<dbReference type="Proteomes" id="UP000663848">
    <property type="component" value="Unassembled WGS sequence"/>
</dbReference>
<feature type="transmembrane region" description="Helical" evidence="8">
    <location>
        <begin position="87"/>
        <end position="105"/>
    </location>
</feature>
<evidence type="ECO:0000313" key="16">
    <source>
        <dbReference type="EMBL" id="CAF4346162.1"/>
    </source>
</evidence>
<feature type="transmembrane region" description="Helical" evidence="8">
    <location>
        <begin position="254"/>
        <end position="278"/>
    </location>
</feature>
<dbReference type="Proteomes" id="UP000663873">
    <property type="component" value="Unassembled WGS sequence"/>
</dbReference>
<dbReference type="Proteomes" id="UP000663869">
    <property type="component" value="Unassembled WGS sequence"/>
</dbReference>
<evidence type="ECO:0000313" key="19">
    <source>
        <dbReference type="Proteomes" id="UP000663873"/>
    </source>
</evidence>
<organism evidence="15 18">
    <name type="scientific">Rotaria socialis</name>
    <dbReference type="NCBI Taxonomy" id="392032"/>
    <lineage>
        <taxon>Eukaryota</taxon>
        <taxon>Metazoa</taxon>
        <taxon>Spiralia</taxon>
        <taxon>Gnathifera</taxon>
        <taxon>Rotifera</taxon>
        <taxon>Eurotatoria</taxon>
        <taxon>Bdelloidea</taxon>
        <taxon>Philodinida</taxon>
        <taxon>Philodinidae</taxon>
        <taxon>Rotaria</taxon>
    </lineage>
</organism>
<evidence type="ECO:0000313" key="13">
    <source>
        <dbReference type="EMBL" id="CAF3776117.1"/>
    </source>
</evidence>
<comment type="subcellular location">
    <subcellularLocation>
        <location evidence="1">Membrane</location>
        <topology evidence="1">Multi-pass membrane protein</topology>
    </subcellularLocation>
</comment>
<dbReference type="GO" id="GO:0005886">
    <property type="term" value="C:plasma membrane"/>
    <property type="evidence" value="ECO:0007669"/>
    <property type="project" value="TreeGrafter"/>
</dbReference>
<evidence type="ECO:0000313" key="17">
    <source>
        <dbReference type="EMBL" id="CAF4671616.1"/>
    </source>
</evidence>
<evidence type="ECO:0000313" key="11">
    <source>
        <dbReference type="EMBL" id="CAF3413605.1"/>
    </source>
</evidence>